<dbReference type="Pfam" id="PF00072">
    <property type="entry name" value="Response_reg"/>
    <property type="match status" value="1"/>
</dbReference>
<evidence type="ECO:0000256" key="1">
    <source>
        <dbReference type="ARBA" id="ARBA00022553"/>
    </source>
</evidence>
<dbReference type="CDD" id="cd00383">
    <property type="entry name" value="trans_reg_C"/>
    <property type="match status" value="1"/>
</dbReference>
<evidence type="ECO:0000259" key="9">
    <source>
        <dbReference type="PROSITE" id="PS51755"/>
    </source>
</evidence>
<dbReference type="PANTHER" id="PTHR48111:SF40">
    <property type="entry name" value="PHOSPHATE REGULON TRANSCRIPTIONAL REGULATORY PROTEIN PHOB"/>
    <property type="match status" value="1"/>
</dbReference>
<keyword evidence="5" id="KW-0804">Transcription</keyword>
<dbReference type="SMART" id="SM00862">
    <property type="entry name" value="Trans_reg_C"/>
    <property type="match status" value="1"/>
</dbReference>
<evidence type="ECO:0000313" key="11">
    <source>
        <dbReference type="Proteomes" id="UP001527099"/>
    </source>
</evidence>
<dbReference type="InterPro" id="IPR039420">
    <property type="entry name" value="WalR-like"/>
</dbReference>
<dbReference type="EMBL" id="JAMDMX010000001">
    <property type="protein sequence ID" value="MCY9691345.1"/>
    <property type="molecule type" value="Genomic_DNA"/>
</dbReference>
<evidence type="ECO:0000313" key="10">
    <source>
        <dbReference type="EMBL" id="MCY9691345.1"/>
    </source>
</evidence>
<dbReference type="InterPro" id="IPR001867">
    <property type="entry name" value="OmpR/PhoB-type_DNA-bd"/>
</dbReference>
<dbReference type="CDD" id="cd17574">
    <property type="entry name" value="REC_OmpR"/>
    <property type="match status" value="1"/>
</dbReference>
<dbReference type="InterPro" id="IPR011006">
    <property type="entry name" value="CheY-like_superfamily"/>
</dbReference>
<accession>A0ABT4G597</accession>
<feature type="domain" description="OmpR/PhoB-type" evidence="9">
    <location>
        <begin position="133"/>
        <end position="231"/>
    </location>
</feature>
<keyword evidence="11" id="KW-1185">Reference proteome</keyword>
<evidence type="ECO:0000256" key="2">
    <source>
        <dbReference type="ARBA" id="ARBA00023012"/>
    </source>
</evidence>
<reference evidence="10 11" key="1">
    <citation type="submission" date="2022-05" db="EMBL/GenBank/DDBJ databases">
        <title>Genome Sequencing of Bee-Associated Microbes.</title>
        <authorList>
            <person name="Dunlap C."/>
        </authorList>
    </citation>
    <scope>NUCLEOTIDE SEQUENCE [LARGE SCALE GENOMIC DNA]</scope>
    <source>
        <strain evidence="10 11">NRRL B-14421</strain>
    </source>
</reference>
<comment type="caution">
    <text evidence="10">The sequence shown here is derived from an EMBL/GenBank/DDBJ whole genome shotgun (WGS) entry which is preliminary data.</text>
</comment>
<keyword evidence="1 6" id="KW-0597">Phosphoprotein</keyword>
<feature type="domain" description="Response regulatory" evidence="8">
    <location>
        <begin position="4"/>
        <end position="117"/>
    </location>
</feature>
<evidence type="ECO:0000256" key="7">
    <source>
        <dbReference type="PROSITE-ProRule" id="PRU01091"/>
    </source>
</evidence>
<dbReference type="Gene3D" id="1.10.10.10">
    <property type="entry name" value="Winged helix-like DNA-binding domain superfamily/Winged helix DNA-binding domain"/>
    <property type="match status" value="1"/>
</dbReference>
<dbReference type="RefSeq" id="WP_029198992.1">
    <property type="nucleotide sequence ID" value="NZ_JAMDMW010000074.1"/>
</dbReference>
<dbReference type="InterPro" id="IPR001789">
    <property type="entry name" value="Sig_transdc_resp-reg_receiver"/>
</dbReference>
<dbReference type="SMART" id="SM00448">
    <property type="entry name" value="REC"/>
    <property type="match status" value="1"/>
</dbReference>
<keyword evidence="3" id="KW-0805">Transcription regulation</keyword>
<protein>
    <submittedName>
        <fullName evidence="10">Response regulator transcription factor</fullName>
    </submittedName>
</protein>
<dbReference type="InterPro" id="IPR036388">
    <property type="entry name" value="WH-like_DNA-bd_sf"/>
</dbReference>
<dbReference type="SUPFAM" id="SSF52172">
    <property type="entry name" value="CheY-like"/>
    <property type="match status" value="1"/>
</dbReference>
<feature type="modified residue" description="4-aspartylphosphate" evidence="6">
    <location>
        <position position="53"/>
    </location>
</feature>
<feature type="DNA-binding region" description="OmpR/PhoB-type" evidence="7">
    <location>
        <begin position="133"/>
        <end position="231"/>
    </location>
</feature>
<dbReference type="Pfam" id="PF00486">
    <property type="entry name" value="Trans_reg_C"/>
    <property type="match status" value="1"/>
</dbReference>
<dbReference type="Gene3D" id="3.40.50.2300">
    <property type="match status" value="1"/>
</dbReference>
<gene>
    <name evidence="10" type="ORF">M5X19_00135</name>
</gene>
<dbReference type="PROSITE" id="PS50110">
    <property type="entry name" value="RESPONSE_REGULATORY"/>
    <property type="match status" value="1"/>
</dbReference>
<keyword evidence="2" id="KW-0902">Two-component regulatory system</keyword>
<evidence type="ECO:0000256" key="3">
    <source>
        <dbReference type="ARBA" id="ARBA00023015"/>
    </source>
</evidence>
<dbReference type="PANTHER" id="PTHR48111">
    <property type="entry name" value="REGULATOR OF RPOS"/>
    <property type="match status" value="1"/>
</dbReference>
<evidence type="ECO:0000256" key="5">
    <source>
        <dbReference type="ARBA" id="ARBA00023163"/>
    </source>
</evidence>
<evidence type="ECO:0000256" key="4">
    <source>
        <dbReference type="ARBA" id="ARBA00023125"/>
    </source>
</evidence>
<name>A0ABT4G597_9BACL</name>
<dbReference type="Gene3D" id="6.10.250.690">
    <property type="match status" value="1"/>
</dbReference>
<sequence>MSHTILIADDEKEIAEILRLYFEKEGYQVIEAGNGREALQLLQEQVVDLVVMDIMMPDMDGLQAIRQIRRTRQLPVILLSAKGQDHDKILGLGMGADDYMTKPFNPLEVVARVQAQLRRTYNWNAAPTAVTVSSPITIGSLTLDAESCSVSRNGAEVTLTSTEFRMLKHFMEHSGRVFTKRQLYEAVWGDIYGGDDNTIMVCISKLRDKIEDDPAHPYLVTIRGLGYKFVKRMGPV</sequence>
<evidence type="ECO:0000259" key="8">
    <source>
        <dbReference type="PROSITE" id="PS50110"/>
    </source>
</evidence>
<dbReference type="PROSITE" id="PS51755">
    <property type="entry name" value="OMPR_PHOB"/>
    <property type="match status" value="1"/>
</dbReference>
<organism evidence="10 11">
    <name type="scientific">Paenibacillus alginolyticus</name>
    <dbReference type="NCBI Taxonomy" id="59839"/>
    <lineage>
        <taxon>Bacteria</taxon>
        <taxon>Bacillati</taxon>
        <taxon>Bacillota</taxon>
        <taxon>Bacilli</taxon>
        <taxon>Bacillales</taxon>
        <taxon>Paenibacillaceae</taxon>
        <taxon>Paenibacillus</taxon>
    </lineage>
</organism>
<keyword evidence="4 7" id="KW-0238">DNA-binding</keyword>
<proteinExistence type="predicted"/>
<evidence type="ECO:0000256" key="6">
    <source>
        <dbReference type="PROSITE-ProRule" id="PRU00169"/>
    </source>
</evidence>
<dbReference type="Proteomes" id="UP001527099">
    <property type="component" value="Unassembled WGS sequence"/>
</dbReference>